<keyword evidence="2" id="KW-1185">Reference proteome</keyword>
<accession>A0A182E4H5</accession>
<organism evidence="3">
    <name type="scientific">Onchocerca ochengi</name>
    <name type="common">Filarial nematode worm</name>
    <dbReference type="NCBI Taxonomy" id="42157"/>
    <lineage>
        <taxon>Eukaryota</taxon>
        <taxon>Metazoa</taxon>
        <taxon>Ecdysozoa</taxon>
        <taxon>Nematoda</taxon>
        <taxon>Chromadorea</taxon>
        <taxon>Rhabditida</taxon>
        <taxon>Spirurina</taxon>
        <taxon>Spiruromorpha</taxon>
        <taxon>Filarioidea</taxon>
        <taxon>Onchocercidae</taxon>
        <taxon>Onchocerca</taxon>
    </lineage>
</organism>
<dbReference type="Proteomes" id="UP000271087">
    <property type="component" value="Unassembled WGS sequence"/>
</dbReference>
<dbReference type="EMBL" id="UYRW01000500">
    <property type="protein sequence ID" value="VDK67374.1"/>
    <property type="molecule type" value="Genomic_DNA"/>
</dbReference>
<evidence type="ECO:0000313" key="2">
    <source>
        <dbReference type="Proteomes" id="UP000271087"/>
    </source>
</evidence>
<gene>
    <name evidence="1" type="ORF">NOO_LOCUS2896</name>
</gene>
<evidence type="ECO:0000313" key="3">
    <source>
        <dbReference type="WBParaSite" id="nOo.2.0.1.t02896-RA"/>
    </source>
</evidence>
<protein>
    <submittedName>
        <fullName evidence="1 3">Uncharacterized protein</fullName>
    </submittedName>
</protein>
<reference evidence="3" key="1">
    <citation type="submission" date="2016-06" db="UniProtKB">
        <authorList>
            <consortium name="WormBaseParasite"/>
        </authorList>
    </citation>
    <scope>IDENTIFICATION</scope>
</reference>
<dbReference type="AlphaFoldDB" id="A0A182E4H5"/>
<dbReference type="WBParaSite" id="nOo.2.0.1.t02896-RA">
    <property type="protein sequence ID" value="nOo.2.0.1.t02896-RA"/>
    <property type="gene ID" value="nOo.2.0.1.g02896"/>
</dbReference>
<reference evidence="1 2" key="2">
    <citation type="submission" date="2018-08" db="EMBL/GenBank/DDBJ databases">
        <authorList>
            <person name="Laetsch R D."/>
            <person name="Stevens L."/>
            <person name="Kumar S."/>
            <person name="Blaxter L. M."/>
        </authorList>
    </citation>
    <scope>NUCLEOTIDE SEQUENCE [LARGE SCALE GENOMIC DNA]</scope>
</reference>
<name>A0A182E4H5_ONCOC</name>
<evidence type="ECO:0000313" key="1">
    <source>
        <dbReference type="EMBL" id="VDK67374.1"/>
    </source>
</evidence>
<proteinExistence type="predicted"/>
<sequence length="79" mass="8904">MWLDDSRTSDISLVSSRTEQDIADASCCESELEKAKTFVELLVHLLHSCLQAAIHLAMEGTVDDQKASFYARNITRKLF</sequence>